<keyword evidence="3" id="KW-1185">Reference proteome</keyword>
<dbReference type="RefSeq" id="WP_386736562.1">
    <property type="nucleotide sequence ID" value="NZ_JBHRXI010000016.1"/>
</dbReference>
<accession>A0ABV7TNA5</accession>
<keyword evidence="1" id="KW-1133">Transmembrane helix</keyword>
<sequence length="104" mass="11394">MSARAPGEVLDLTEKSRRLCRKTPACLIPSGLCADGVRNRGQAAVRSRDRAKARDRLSGTALLLRDLYQTVQGIWAVIAALTLAILFLIATNLCRFLDLHASFN</sequence>
<feature type="transmembrane region" description="Helical" evidence="1">
    <location>
        <begin position="73"/>
        <end position="94"/>
    </location>
</feature>
<evidence type="ECO:0000256" key="1">
    <source>
        <dbReference type="SAM" id="Phobius"/>
    </source>
</evidence>
<keyword evidence="1" id="KW-0812">Transmembrane</keyword>
<protein>
    <submittedName>
        <fullName evidence="2">Uncharacterized protein</fullName>
    </submittedName>
</protein>
<reference evidence="3" key="1">
    <citation type="journal article" date="2019" name="Int. J. Syst. Evol. Microbiol.">
        <title>The Global Catalogue of Microorganisms (GCM) 10K type strain sequencing project: providing services to taxonomists for standard genome sequencing and annotation.</title>
        <authorList>
            <consortium name="The Broad Institute Genomics Platform"/>
            <consortium name="The Broad Institute Genome Sequencing Center for Infectious Disease"/>
            <person name="Wu L."/>
            <person name="Ma J."/>
        </authorList>
    </citation>
    <scope>NUCLEOTIDE SEQUENCE [LARGE SCALE GENOMIC DNA]</scope>
    <source>
        <strain evidence="3">KCTC 42911</strain>
    </source>
</reference>
<name>A0ABV7TNA5_9RHOB</name>
<keyword evidence="1" id="KW-0472">Membrane</keyword>
<comment type="caution">
    <text evidence="2">The sequence shown here is derived from an EMBL/GenBank/DDBJ whole genome shotgun (WGS) entry which is preliminary data.</text>
</comment>
<gene>
    <name evidence="2" type="ORF">ACFORG_16240</name>
</gene>
<organism evidence="2 3">
    <name type="scientific">Lutimaribacter marinistellae</name>
    <dbReference type="NCBI Taxonomy" id="1820329"/>
    <lineage>
        <taxon>Bacteria</taxon>
        <taxon>Pseudomonadati</taxon>
        <taxon>Pseudomonadota</taxon>
        <taxon>Alphaproteobacteria</taxon>
        <taxon>Rhodobacterales</taxon>
        <taxon>Roseobacteraceae</taxon>
        <taxon>Lutimaribacter</taxon>
    </lineage>
</organism>
<evidence type="ECO:0000313" key="3">
    <source>
        <dbReference type="Proteomes" id="UP001595629"/>
    </source>
</evidence>
<proteinExistence type="predicted"/>
<evidence type="ECO:0000313" key="2">
    <source>
        <dbReference type="EMBL" id="MFC3615310.1"/>
    </source>
</evidence>
<dbReference type="Proteomes" id="UP001595629">
    <property type="component" value="Unassembled WGS sequence"/>
</dbReference>
<dbReference type="EMBL" id="JBHRXI010000016">
    <property type="protein sequence ID" value="MFC3615310.1"/>
    <property type="molecule type" value="Genomic_DNA"/>
</dbReference>